<evidence type="ECO:0000256" key="2">
    <source>
        <dbReference type="ARBA" id="ARBA00022553"/>
    </source>
</evidence>
<accession>A0AAW2K4U3</accession>
<keyword evidence="4" id="KW-0157">Chromophore</keyword>
<dbReference type="SMART" id="SM00388">
    <property type="entry name" value="HisKA"/>
    <property type="match status" value="1"/>
</dbReference>
<dbReference type="CDD" id="cd00082">
    <property type="entry name" value="HisKA"/>
    <property type="match status" value="1"/>
</dbReference>
<dbReference type="InterPro" id="IPR035965">
    <property type="entry name" value="PAS-like_dom_sf"/>
</dbReference>
<dbReference type="InterPro" id="IPR013767">
    <property type="entry name" value="PAS_fold"/>
</dbReference>
<dbReference type="PROSITE" id="PS50112">
    <property type="entry name" value="PAS"/>
    <property type="match status" value="1"/>
</dbReference>
<dbReference type="PANTHER" id="PTHR45339">
    <property type="entry name" value="HYBRID SIGNAL TRANSDUCTION HISTIDINE KINASE J"/>
    <property type="match status" value="1"/>
</dbReference>
<dbReference type="InterPro" id="IPR003594">
    <property type="entry name" value="HATPase_dom"/>
</dbReference>
<evidence type="ECO:0000259" key="6">
    <source>
        <dbReference type="PROSITE" id="PS50112"/>
    </source>
</evidence>
<dbReference type="Gene3D" id="3.30.450.20">
    <property type="entry name" value="PAS domain"/>
    <property type="match status" value="1"/>
</dbReference>
<dbReference type="SUPFAM" id="SSF55874">
    <property type="entry name" value="ATPase domain of HSP90 chaperone/DNA topoisomerase II/histidine kinase"/>
    <property type="match status" value="1"/>
</dbReference>
<dbReference type="AlphaFoldDB" id="A0AAW2K4U3"/>
<protein>
    <submittedName>
        <fullName evidence="7">Phytochrome C</fullName>
    </submittedName>
</protein>
<dbReference type="InterPro" id="IPR003661">
    <property type="entry name" value="HisK_dim/P_dom"/>
</dbReference>
<comment type="caution">
    <text evidence="7">The sequence shown here is derived from an EMBL/GenBank/DDBJ whole genome shotgun (WGS) entry which is preliminary data.</text>
</comment>
<sequence length="304" mass="34801">MDEHGRCVEWNDAMQKLSGLKREQAIEQMLLGEVFTVHSFGCQVKDQDTLTKLRILLNTIIAGQNADKVVFGFFDREHKYVEALVSANRRTDSQGRITGVLCFLHVASPELQHAMEVQKVTEQAAANTLTKLAYIRTEMRNPLSGIKCLQNMMKSSDLSKEQRQLLRTSELCGDQLAKIIDDTDIEGIEESYREMKSDEFNLGEALEVVMNQVMILSRERQVRIIYDLPSEVLSMFLITHPAPGIREELIREMFYYNHNVSREGLGLYISQKLVKIMNGTVQYLREAEKASFIILLEFPFADKS</sequence>
<keyword evidence="2" id="KW-0597">Phosphoprotein</keyword>
<keyword evidence="3" id="KW-0716">Sensory transduction</keyword>
<keyword evidence="1" id="KW-0600">Photoreceptor protein</keyword>
<keyword evidence="5" id="KW-0675">Receptor</keyword>
<evidence type="ECO:0000256" key="1">
    <source>
        <dbReference type="ARBA" id="ARBA00022543"/>
    </source>
</evidence>
<name>A0AAW2K4U3_SESRA</name>
<reference evidence="7" key="1">
    <citation type="submission" date="2020-06" db="EMBL/GenBank/DDBJ databases">
        <authorList>
            <person name="Li T."/>
            <person name="Hu X."/>
            <person name="Zhang T."/>
            <person name="Song X."/>
            <person name="Zhang H."/>
            <person name="Dai N."/>
            <person name="Sheng W."/>
            <person name="Hou X."/>
            <person name="Wei L."/>
        </authorList>
    </citation>
    <scope>NUCLEOTIDE SEQUENCE</scope>
    <source>
        <strain evidence="7">G02</strain>
        <tissue evidence="7">Leaf</tissue>
    </source>
</reference>
<dbReference type="CDD" id="cd00130">
    <property type="entry name" value="PAS"/>
    <property type="match status" value="1"/>
</dbReference>
<evidence type="ECO:0000313" key="7">
    <source>
        <dbReference type="EMBL" id="KAL0301665.1"/>
    </source>
</evidence>
<dbReference type="Pfam" id="PF00989">
    <property type="entry name" value="PAS"/>
    <property type="match status" value="1"/>
</dbReference>
<evidence type="ECO:0000256" key="4">
    <source>
        <dbReference type="ARBA" id="ARBA00022991"/>
    </source>
</evidence>
<dbReference type="Pfam" id="PF02518">
    <property type="entry name" value="HATPase_c"/>
    <property type="match status" value="1"/>
</dbReference>
<dbReference type="Gene3D" id="1.10.287.130">
    <property type="match status" value="1"/>
</dbReference>
<dbReference type="Pfam" id="PF00512">
    <property type="entry name" value="HisKA"/>
    <property type="match status" value="1"/>
</dbReference>
<dbReference type="EMBL" id="JACGWJ010000030">
    <property type="protein sequence ID" value="KAL0301665.1"/>
    <property type="molecule type" value="Genomic_DNA"/>
</dbReference>
<dbReference type="GO" id="GO:0000155">
    <property type="term" value="F:phosphorelay sensor kinase activity"/>
    <property type="evidence" value="ECO:0007669"/>
    <property type="project" value="InterPro"/>
</dbReference>
<reference evidence="7" key="2">
    <citation type="journal article" date="2024" name="Plant">
        <title>Genomic evolution and insights into agronomic trait innovations of Sesamum species.</title>
        <authorList>
            <person name="Miao H."/>
            <person name="Wang L."/>
            <person name="Qu L."/>
            <person name="Liu H."/>
            <person name="Sun Y."/>
            <person name="Le M."/>
            <person name="Wang Q."/>
            <person name="Wei S."/>
            <person name="Zheng Y."/>
            <person name="Lin W."/>
            <person name="Duan Y."/>
            <person name="Cao H."/>
            <person name="Xiong S."/>
            <person name="Wang X."/>
            <person name="Wei L."/>
            <person name="Li C."/>
            <person name="Ma Q."/>
            <person name="Ju M."/>
            <person name="Zhao R."/>
            <person name="Li G."/>
            <person name="Mu C."/>
            <person name="Tian Q."/>
            <person name="Mei H."/>
            <person name="Zhang T."/>
            <person name="Gao T."/>
            <person name="Zhang H."/>
        </authorList>
    </citation>
    <scope>NUCLEOTIDE SEQUENCE</scope>
    <source>
        <strain evidence="7">G02</strain>
    </source>
</reference>
<feature type="domain" description="PAS" evidence="6">
    <location>
        <begin position="1"/>
        <end position="35"/>
    </location>
</feature>
<evidence type="ECO:0000256" key="5">
    <source>
        <dbReference type="ARBA" id="ARBA00023170"/>
    </source>
</evidence>
<evidence type="ECO:0000256" key="3">
    <source>
        <dbReference type="ARBA" id="ARBA00022606"/>
    </source>
</evidence>
<dbReference type="GO" id="GO:0009881">
    <property type="term" value="F:photoreceptor activity"/>
    <property type="evidence" value="ECO:0007669"/>
    <property type="project" value="UniProtKB-KW"/>
</dbReference>
<gene>
    <name evidence="7" type="ORF">Sradi_6443300</name>
</gene>
<dbReference type="PANTHER" id="PTHR45339:SF5">
    <property type="entry name" value="HISTIDINE KINASE"/>
    <property type="match status" value="1"/>
</dbReference>
<dbReference type="SUPFAM" id="SSF55785">
    <property type="entry name" value="PYP-like sensor domain (PAS domain)"/>
    <property type="match status" value="1"/>
</dbReference>
<dbReference type="InterPro" id="IPR036890">
    <property type="entry name" value="HATPase_C_sf"/>
</dbReference>
<dbReference type="InterPro" id="IPR000014">
    <property type="entry name" value="PAS"/>
</dbReference>
<organism evidence="7">
    <name type="scientific">Sesamum radiatum</name>
    <name type="common">Black benniseed</name>
    <dbReference type="NCBI Taxonomy" id="300843"/>
    <lineage>
        <taxon>Eukaryota</taxon>
        <taxon>Viridiplantae</taxon>
        <taxon>Streptophyta</taxon>
        <taxon>Embryophyta</taxon>
        <taxon>Tracheophyta</taxon>
        <taxon>Spermatophyta</taxon>
        <taxon>Magnoliopsida</taxon>
        <taxon>eudicotyledons</taxon>
        <taxon>Gunneridae</taxon>
        <taxon>Pentapetalae</taxon>
        <taxon>asterids</taxon>
        <taxon>lamiids</taxon>
        <taxon>Lamiales</taxon>
        <taxon>Pedaliaceae</taxon>
        <taxon>Sesamum</taxon>
    </lineage>
</organism>
<dbReference type="GO" id="GO:0006355">
    <property type="term" value="P:regulation of DNA-templated transcription"/>
    <property type="evidence" value="ECO:0007669"/>
    <property type="project" value="InterPro"/>
</dbReference>
<proteinExistence type="predicted"/>